<accession>A0A0E0JPS1</accession>
<evidence type="ECO:0000313" key="2">
    <source>
        <dbReference type="EnsemblPlants" id="OPUNC01G32840.1"/>
    </source>
</evidence>
<dbReference type="EnsemblPlants" id="OPUNC01G32840.1">
    <property type="protein sequence ID" value="OPUNC01G32840.1"/>
    <property type="gene ID" value="OPUNC01G32840"/>
</dbReference>
<organism evidence="2">
    <name type="scientific">Oryza punctata</name>
    <name type="common">Red rice</name>
    <dbReference type="NCBI Taxonomy" id="4537"/>
    <lineage>
        <taxon>Eukaryota</taxon>
        <taxon>Viridiplantae</taxon>
        <taxon>Streptophyta</taxon>
        <taxon>Embryophyta</taxon>
        <taxon>Tracheophyta</taxon>
        <taxon>Spermatophyta</taxon>
        <taxon>Magnoliopsida</taxon>
        <taxon>Liliopsida</taxon>
        <taxon>Poales</taxon>
        <taxon>Poaceae</taxon>
        <taxon>BOP clade</taxon>
        <taxon>Oryzoideae</taxon>
        <taxon>Oryzeae</taxon>
        <taxon>Oryzinae</taxon>
        <taxon>Oryza</taxon>
    </lineage>
</organism>
<keyword evidence="3" id="KW-1185">Reference proteome</keyword>
<reference evidence="2" key="1">
    <citation type="submission" date="2015-04" db="UniProtKB">
        <authorList>
            <consortium name="EnsemblPlants"/>
        </authorList>
    </citation>
    <scope>IDENTIFICATION</scope>
</reference>
<feature type="compositionally biased region" description="Basic residues" evidence="1">
    <location>
        <begin position="28"/>
        <end position="41"/>
    </location>
</feature>
<feature type="compositionally biased region" description="Polar residues" evidence="1">
    <location>
        <begin position="45"/>
        <end position="54"/>
    </location>
</feature>
<reference evidence="2" key="2">
    <citation type="submission" date="2018-05" db="EMBL/GenBank/DDBJ databases">
        <title>OpunRS2 (Oryza punctata Reference Sequence Version 2).</title>
        <authorList>
            <person name="Zhang J."/>
            <person name="Kudrna D."/>
            <person name="Lee S."/>
            <person name="Talag J."/>
            <person name="Welchert J."/>
            <person name="Wing R.A."/>
        </authorList>
    </citation>
    <scope>NUCLEOTIDE SEQUENCE [LARGE SCALE GENOMIC DNA]</scope>
</reference>
<protein>
    <submittedName>
        <fullName evidence="2">Uncharacterized protein</fullName>
    </submittedName>
</protein>
<dbReference type="AlphaFoldDB" id="A0A0E0JPS1"/>
<evidence type="ECO:0000313" key="3">
    <source>
        <dbReference type="Proteomes" id="UP000026962"/>
    </source>
</evidence>
<feature type="region of interest" description="Disordered" evidence="1">
    <location>
        <begin position="1"/>
        <end position="54"/>
    </location>
</feature>
<dbReference type="Gramene" id="OPUNC01G32840.1">
    <property type="protein sequence ID" value="OPUNC01G32840.1"/>
    <property type="gene ID" value="OPUNC01G32840"/>
</dbReference>
<proteinExistence type="predicted"/>
<evidence type="ECO:0000256" key="1">
    <source>
        <dbReference type="SAM" id="MobiDB-lite"/>
    </source>
</evidence>
<dbReference type="HOGENOM" id="CLU_2403424_0_0_1"/>
<dbReference type="Proteomes" id="UP000026962">
    <property type="component" value="Chromosome 1"/>
</dbReference>
<sequence length="98" mass="10960">MKDDESSSYLHNSIHPAAGGGPNQLRKQSSKPHRRLRKFSHGRIPNSTAGTDSSPCPKLIGWLIVQSEEIPTSGGQQFMLLIWGNTDHFREMFTVKDN</sequence>
<name>A0A0E0JPS1_ORYPU</name>